<evidence type="ECO:0000259" key="6">
    <source>
        <dbReference type="Pfam" id="PF02776"/>
    </source>
</evidence>
<feature type="domain" description="Thiamine pyrophosphate enzyme N-terminal TPP-binding" evidence="6">
    <location>
        <begin position="1"/>
        <end position="116"/>
    </location>
</feature>
<comment type="similarity">
    <text evidence="1 3">Belongs to the TPP enzyme family.</text>
</comment>
<dbReference type="InterPro" id="IPR012000">
    <property type="entry name" value="Thiamin_PyroP_enz_cen_dom"/>
</dbReference>
<dbReference type="Gene3D" id="3.40.50.1220">
    <property type="entry name" value="TPP-binding domain"/>
    <property type="match status" value="1"/>
</dbReference>
<proteinExistence type="inferred from homology"/>
<evidence type="ECO:0000313" key="7">
    <source>
        <dbReference type="EMBL" id="MFD0860622.1"/>
    </source>
</evidence>
<dbReference type="PANTHER" id="PTHR42981:SF2">
    <property type="entry name" value="PYRUVATE DEHYDROGENASE [UBIQUINONE]"/>
    <property type="match status" value="1"/>
</dbReference>
<dbReference type="Proteomes" id="UP001596978">
    <property type="component" value="Unassembled WGS sequence"/>
</dbReference>
<dbReference type="SUPFAM" id="SSF52518">
    <property type="entry name" value="Thiamin diphosphate-binding fold (THDP-binding)"/>
    <property type="match status" value="2"/>
</dbReference>
<organism evidence="7 8">
    <name type="scientific">Sungkyunkwania multivorans</name>
    <dbReference type="NCBI Taxonomy" id="1173618"/>
    <lineage>
        <taxon>Bacteria</taxon>
        <taxon>Pseudomonadati</taxon>
        <taxon>Bacteroidota</taxon>
        <taxon>Flavobacteriia</taxon>
        <taxon>Flavobacteriales</taxon>
        <taxon>Flavobacteriaceae</taxon>
        <taxon>Sungkyunkwania</taxon>
    </lineage>
</organism>
<evidence type="ECO:0000256" key="2">
    <source>
        <dbReference type="ARBA" id="ARBA00023052"/>
    </source>
</evidence>
<dbReference type="PROSITE" id="PS00187">
    <property type="entry name" value="TPP_ENZYMES"/>
    <property type="match status" value="1"/>
</dbReference>
<dbReference type="SUPFAM" id="SSF52467">
    <property type="entry name" value="DHS-like NAD/FAD-binding domain"/>
    <property type="match status" value="1"/>
</dbReference>
<dbReference type="InterPro" id="IPR029035">
    <property type="entry name" value="DHS-like_NAD/FAD-binding_dom"/>
</dbReference>
<comment type="caution">
    <text evidence="7">The sequence shown here is derived from an EMBL/GenBank/DDBJ whole genome shotgun (WGS) entry which is preliminary data.</text>
</comment>
<keyword evidence="2 3" id="KW-0786">Thiamine pyrophosphate</keyword>
<dbReference type="InterPro" id="IPR047211">
    <property type="entry name" value="POXB-like"/>
</dbReference>
<evidence type="ECO:0000259" key="4">
    <source>
        <dbReference type="Pfam" id="PF00205"/>
    </source>
</evidence>
<reference evidence="8" key="1">
    <citation type="journal article" date="2019" name="Int. J. Syst. Evol. Microbiol.">
        <title>The Global Catalogue of Microorganisms (GCM) 10K type strain sequencing project: providing services to taxonomists for standard genome sequencing and annotation.</title>
        <authorList>
            <consortium name="The Broad Institute Genomics Platform"/>
            <consortium name="The Broad Institute Genome Sequencing Center for Infectious Disease"/>
            <person name="Wu L."/>
            <person name="Ma J."/>
        </authorList>
    </citation>
    <scope>NUCLEOTIDE SEQUENCE [LARGE SCALE GENOMIC DNA]</scope>
    <source>
        <strain evidence="8">CCUG 62952</strain>
    </source>
</reference>
<gene>
    <name evidence="7" type="ORF">ACFQ1M_00255</name>
</gene>
<dbReference type="CDD" id="cd07039">
    <property type="entry name" value="TPP_PYR_POX"/>
    <property type="match status" value="1"/>
</dbReference>
<dbReference type="InterPro" id="IPR000399">
    <property type="entry name" value="TPP-bd_CS"/>
</dbReference>
<dbReference type="RefSeq" id="WP_386402198.1">
    <property type="nucleotide sequence ID" value="NZ_JBHTJH010000001.1"/>
</dbReference>
<dbReference type="InterPro" id="IPR047210">
    <property type="entry name" value="TPP_PYR_POXB-like"/>
</dbReference>
<evidence type="ECO:0000313" key="8">
    <source>
        <dbReference type="Proteomes" id="UP001596978"/>
    </source>
</evidence>
<sequence>MNVSEQLLQILQNEGVKHIFGVAGDALNPLVDAIGRQEAIKWVKVKHEGNAAFAAFAQGELGANFGVCASTVGPGALHLINGLYNAKKERSPVIAITGQIPVEHLGTAYHQEADLTKIYDDVCGYQAVIRSPEEAPRVIMRAIRIAVNKKCVCRIELPADIAEMEAANEDFVHQVFRSSSHLIPSQETLEKVVSLIDSASTIGILAGAGCREAKDEVLALASKLKAPITHTLRASDVFDHQTDHVVGLTGLIGNPSGYKAVMDCDLLLMLGTDFPYTDYLPTKTKIIQVDIRAENIGNRIPVDVGVQSHIQPFAAMLTEKVAPKKDNAFLTDLRELFKSWKDDQLKKGAASRAMQPLHPEIFAKTISDMASDDAIFVIDTGTSAIWASNIMSFHKERRIIGAFNHGSMAVGLPAAIGAQLQYPDREVWVLMGDGAFNMCLQDYTTAVELGLPIKILVLNNSELSFVKIEMEEAGLAPNLDALQVNNIDFERFSELCGGRGKKVEEASAIASVIQAAKHSQVPFLIDAIVTSGAISLPPEIKFHHAKNYGMSKIKELYRAIQGDKAQWENIKQQIEAYFD</sequence>
<dbReference type="Gene3D" id="3.40.50.970">
    <property type="match status" value="2"/>
</dbReference>
<dbReference type="Pfam" id="PF00205">
    <property type="entry name" value="TPP_enzyme_M"/>
    <property type="match status" value="1"/>
</dbReference>
<evidence type="ECO:0000259" key="5">
    <source>
        <dbReference type="Pfam" id="PF02775"/>
    </source>
</evidence>
<feature type="domain" description="Thiamine pyrophosphate enzyme central" evidence="4">
    <location>
        <begin position="189"/>
        <end position="315"/>
    </location>
</feature>
<dbReference type="PANTHER" id="PTHR42981">
    <property type="entry name" value="PYRUVATE DEHYDROGENASE [UBIQUINONE]"/>
    <property type="match status" value="1"/>
</dbReference>
<dbReference type="Pfam" id="PF02776">
    <property type="entry name" value="TPP_enzyme_N"/>
    <property type="match status" value="1"/>
</dbReference>
<accession>A0ABW3CTW7</accession>
<keyword evidence="8" id="KW-1185">Reference proteome</keyword>
<dbReference type="EMBL" id="JBHTJH010000001">
    <property type="protein sequence ID" value="MFD0860622.1"/>
    <property type="molecule type" value="Genomic_DNA"/>
</dbReference>
<dbReference type="Pfam" id="PF02775">
    <property type="entry name" value="TPP_enzyme_C"/>
    <property type="match status" value="1"/>
</dbReference>
<feature type="domain" description="Thiamine pyrophosphate enzyme TPP-binding" evidence="5">
    <location>
        <begin position="379"/>
        <end position="526"/>
    </location>
</feature>
<protein>
    <submittedName>
        <fullName evidence="7">Thiamine pyrophosphate-binding protein</fullName>
    </submittedName>
</protein>
<evidence type="ECO:0000256" key="3">
    <source>
        <dbReference type="RuleBase" id="RU362132"/>
    </source>
</evidence>
<name>A0ABW3CTW7_9FLAO</name>
<dbReference type="InterPro" id="IPR012001">
    <property type="entry name" value="Thiamin_PyroP_enz_TPP-bd_dom"/>
</dbReference>
<evidence type="ECO:0000256" key="1">
    <source>
        <dbReference type="ARBA" id="ARBA00007812"/>
    </source>
</evidence>
<dbReference type="InterPro" id="IPR011766">
    <property type="entry name" value="TPP_enzyme_TPP-bd"/>
</dbReference>
<dbReference type="InterPro" id="IPR029061">
    <property type="entry name" value="THDP-binding"/>
</dbReference>